<keyword evidence="1" id="KW-0472">Membrane</keyword>
<dbReference type="Proteomes" id="UP000006727">
    <property type="component" value="Chromosome 10"/>
</dbReference>
<gene>
    <name evidence="2" type="ORF">PHYPA_014159</name>
</gene>
<organism evidence="2">
    <name type="scientific">Physcomitrium patens</name>
    <name type="common">Spreading-leaved earth moss</name>
    <name type="synonym">Physcomitrella patens</name>
    <dbReference type="NCBI Taxonomy" id="3218"/>
    <lineage>
        <taxon>Eukaryota</taxon>
        <taxon>Viridiplantae</taxon>
        <taxon>Streptophyta</taxon>
        <taxon>Embryophyta</taxon>
        <taxon>Bryophyta</taxon>
        <taxon>Bryophytina</taxon>
        <taxon>Bryopsida</taxon>
        <taxon>Funariidae</taxon>
        <taxon>Funariales</taxon>
        <taxon>Funariaceae</taxon>
        <taxon>Physcomitrium</taxon>
    </lineage>
</organism>
<dbReference type="Gramene" id="Pp3c10_20481V3.1">
    <property type="protein sequence ID" value="PAC:32901278.CDS.1"/>
    <property type="gene ID" value="Pp3c10_20481"/>
</dbReference>
<reference evidence="2 4" key="2">
    <citation type="journal article" date="2018" name="Plant J.">
        <title>The Physcomitrella patens chromosome-scale assembly reveals moss genome structure and evolution.</title>
        <authorList>
            <person name="Lang D."/>
            <person name="Ullrich K.K."/>
            <person name="Murat F."/>
            <person name="Fuchs J."/>
            <person name="Jenkins J."/>
            <person name="Haas F.B."/>
            <person name="Piednoel M."/>
            <person name="Gundlach H."/>
            <person name="Van Bel M."/>
            <person name="Meyberg R."/>
            <person name="Vives C."/>
            <person name="Morata J."/>
            <person name="Symeonidi A."/>
            <person name="Hiss M."/>
            <person name="Muchero W."/>
            <person name="Kamisugi Y."/>
            <person name="Saleh O."/>
            <person name="Blanc G."/>
            <person name="Decker E.L."/>
            <person name="van Gessel N."/>
            <person name="Grimwood J."/>
            <person name="Hayes R.D."/>
            <person name="Graham S.W."/>
            <person name="Gunter L.E."/>
            <person name="McDaniel S.F."/>
            <person name="Hoernstein S.N.W."/>
            <person name="Larsson A."/>
            <person name="Li F.W."/>
            <person name="Perroud P.F."/>
            <person name="Phillips J."/>
            <person name="Ranjan P."/>
            <person name="Rokshar D.S."/>
            <person name="Rothfels C.J."/>
            <person name="Schneider L."/>
            <person name="Shu S."/>
            <person name="Stevenson D.W."/>
            <person name="Thummler F."/>
            <person name="Tillich M."/>
            <person name="Villarreal Aguilar J.C."/>
            <person name="Widiez T."/>
            <person name="Wong G.K."/>
            <person name="Wymore A."/>
            <person name="Zhang Y."/>
            <person name="Zimmer A.D."/>
            <person name="Quatrano R.S."/>
            <person name="Mayer K.F.X."/>
            <person name="Goodstein D."/>
            <person name="Casacuberta J.M."/>
            <person name="Vandepoele K."/>
            <person name="Reski R."/>
            <person name="Cuming A.C."/>
            <person name="Tuskan G.A."/>
            <person name="Maumus F."/>
            <person name="Salse J."/>
            <person name="Schmutz J."/>
            <person name="Rensing S.A."/>
        </authorList>
    </citation>
    <scope>NUCLEOTIDE SEQUENCE [LARGE SCALE GENOMIC DNA]</scope>
    <source>
        <strain evidence="3 4">cv. Gransden 2004</strain>
    </source>
</reference>
<evidence type="ECO:0000313" key="3">
    <source>
        <dbReference type="EnsemblPlants" id="PAC:32901278.CDS.1"/>
    </source>
</evidence>
<reference evidence="2 4" key="1">
    <citation type="journal article" date="2008" name="Science">
        <title>The Physcomitrella genome reveals evolutionary insights into the conquest of land by plants.</title>
        <authorList>
            <person name="Rensing S."/>
            <person name="Lang D."/>
            <person name="Zimmer A."/>
            <person name="Terry A."/>
            <person name="Salamov A."/>
            <person name="Shapiro H."/>
            <person name="Nishiyama T."/>
            <person name="Perroud P.-F."/>
            <person name="Lindquist E."/>
            <person name="Kamisugi Y."/>
            <person name="Tanahashi T."/>
            <person name="Sakakibara K."/>
            <person name="Fujita T."/>
            <person name="Oishi K."/>
            <person name="Shin-I T."/>
            <person name="Kuroki Y."/>
            <person name="Toyoda A."/>
            <person name="Suzuki Y."/>
            <person name="Hashimoto A."/>
            <person name="Yamaguchi K."/>
            <person name="Sugano A."/>
            <person name="Kohara Y."/>
            <person name="Fujiyama A."/>
            <person name="Anterola A."/>
            <person name="Aoki S."/>
            <person name="Ashton N."/>
            <person name="Barbazuk W.B."/>
            <person name="Barker E."/>
            <person name="Bennetzen J."/>
            <person name="Bezanilla M."/>
            <person name="Blankenship R."/>
            <person name="Cho S.H."/>
            <person name="Dutcher S."/>
            <person name="Estelle M."/>
            <person name="Fawcett J.A."/>
            <person name="Gundlach H."/>
            <person name="Hanada K."/>
            <person name="Heyl A."/>
            <person name="Hicks K.A."/>
            <person name="Hugh J."/>
            <person name="Lohr M."/>
            <person name="Mayer K."/>
            <person name="Melkozernov A."/>
            <person name="Murata T."/>
            <person name="Nelson D."/>
            <person name="Pils B."/>
            <person name="Prigge M."/>
            <person name="Reiss B."/>
            <person name="Renner T."/>
            <person name="Rombauts S."/>
            <person name="Rushton P."/>
            <person name="Sanderfoot A."/>
            <person name="Schween G."/>
            <person name="Shiu S.-H."/>
            <person name="Stueber K."/>
            <person name="Theodoulou F.L."/>
            <person name="Tu H."/>
            <person name="Van de Peer Y."/>
            <person name="Verrier P.J."/>
            <person name="Waters E."/>
            <person name="Wood A."/>
            <person name="Yang L."/>
            <person name="Cove D."/>
            <person name="Cuming A."/>
            <person name="Hasebe M."/>
            <person name="Lucas S."/>
            <person name="Mishler D.B."/>
            <person name="Reski R."/>
            <person name="Grigoriev I."/>
            <person name="Quatrano R.S."/>
            <person name="Boore J.L."/>
        </authorList>
    </citation>
    <scope>NUCLEOTIDE SEQUENCE [LARGE SCALE GENOMIC DNA]</scope>
    <source>
        <strain evidence="3 4">cv. Gransden 2004</strain>
    </source>
</reference>
<keyword evidence="4" id="KW-1185">Reference proteome</keyword>
<proteinExistence type="predicted"/>
<keyword evidence="1" id="KW-1133">Transmembrane helix</keyword>
<dbReference type="InParanoid" id="A0A2K1JZT9"/>
<name>A0A2K1JZT9_PHYPA</name>
<keyword evidence="1" id="KW-0812">Transmembrane</keyword>
<accession>A0A2K1JZT9</accession>
<dbReference type="EnsemblPlants" id="Pp3c10_20481V3.1">
    <property type="protein sequence ID" value="PAC:32901278.CDS.1"/>
    <property type="gene ID" value="Pp3c10_20481"/>
</dbReference>
<reference evidence="3" key="3">
    <citation type="submission" date="2020-12" db="UniProtKB">
        <authorList>
            <consortium name="EnsemblPlants"/>
        </authorList>
    </citation>
    <scope>IDENTIFICATION</scope>
</reference>
<dbReference type="AlphaFoldDB" id="A0A2K1JZT9"/>
<protein>
    <submittedName>
        <fullName evidence="2 3">Uncharacterized protein</fullName>
    </submittedName>
</protein>
<feature type="transmembrane region" description="Helical" evidence="1">
    <location>
        <begin position="6"/>
        <end position="28"/>
    </location>
</feature>
<sequence>MKVLYLHASAMALSTGILAKVIVFFIIAPDSILAGRTMLSEKLHEESVTVSHILASDPSRLVSRATGLNIDPGFLAHTLPNRRMLMETTKLSTKVEGKVTSMMVPSSSKTQSAHFVSKFAFMFTSLAKGSTSPSTGTPSPGHN</sequence>
<dbReference type="PaxDb" id="3218-PP1S67_194V6.1"/>
<dbReference type="EMBL" id="ABEU02000010">
    <property type="protein sequence ID" value="PNR47039.1"/>
    <property type="molecule type" value="Genomic_DNA"/>
</dbReference>
<evidence type="ECO:0000256" key="1">
    <source>
        <dbReference type="SAM" id="Phobius"/>
    </source>
</evidence>
<evidence type="ECO:0000313" key="4">
    <source>
        <dbReference type="Proteomes" id="UP000006727"/>
    </source>
</evidence>
<evidence type="ECO:0000313" key="2">
    <source>
        <dbReference type="EMBL" id="PNR47039.1"/>
    </source>
</evidence>